<reference evidence="3 5" key="2">
    <citation type="submission" date="2016-10" db="EMBL/GenBank/DDBJ databases">
        <authorList>
            <person name="de Groot N.N."/>
        </authorList>
    </citation>
    <scope>NUCLEOTIDE SEQUENCE [LARGE SCALE GENOMIC DNA]</scope>
    <source>
        <strain evidence="3 5">CGMCC 1.10239</strain>
    </source>
</reference>
<evidence type="ECO:0000259" key="1">
    <source>
        <dbReference type="Pfam" id="PF04991"/>
    </source>
</evidence>
<name>A0A1G9VPH5_9BACL</name>
<organism evidence="3 5">
    <name type="scientific">Paenibacillus jilunlii</name>
    <dbReference type="NCBI Taxonomy" id="682956"/>
    <lineage>
        <taxon>Bacteria</taxon>
        <taxon>Bacillati</taxon>
        <taxon>Bacillota</taxon>
        <taxon>Bacilli</taxon>
        <taxon>Bacillales</taxon>
        <taxon>Paenibacillaceae</taxon>
        <taxon>Paenibacillus</taxon>
    </lineage>
</organism>
<evidence type="ECO:0000313" key="4">
    <source>
        <dbReference type="Proteomes" id="UP000070252"/>
    </source>
</evidence>
<evidence type="ECO:0000313" key="5">
    <source>
        <dbReference type="Proteomes" id="UP000182783"/>
    </source>
</evidence>
<dbReference type="InterPro" id="IPR007074">
    <property type="entry name" value="LicD/FKTN/FKRP_NTP_transf"/>
</dbReference>
<dbReference type="InterPro" id="IPR052942">
    <property type="entry name" value="LPS_cholinephosphotransferase"/>
</dbReference>
<dbReference type="Proteomes" id="UP000070252">
    <property type="component" value="Unassembled WGS sequence"/>
</dbReference>
<feature type="domain" description="LicD/FKTN/FKRP nucleotidyltransferase" evidence="1">
    <location>
        <begin position="33"/>
        <end position="252"/>
    </location>
</feature>
<dbReference type="EMBL" id="LIPY01000109">
    <property type="protein sequence ID" value="KWX75856.1"/>
    <property type="molecule type" value="Genomic_DNA"/>
</dbReference>
<dbReference type="Proteomes" id="UP000182783">
    <property type="component" value="Unassembled WGS sequence"/>
</dbReference>
<dbReference type="GO" id="GO:0016740">
    <property type="term" value="F:transferase activity"/>
    <property type="evidence" value="ECO:0007669"/>
    <property type="project" value="UniProtKB-KW"/>
</dbReference>
<dbReference type="PANTHER" id="PTHR43404:SF2">
    <property type="entry name" value="LIPOPOLYSACCHARIDE CHOLINEPHOSPHOTRANSFERASE LICD"/>
    <property type="match status" value="1"/>
</dbReference>
<keyword evidence="4" id="KW-1185">Reference proteome</keyword>
<proteinExistence type="predicted"/>
<evidence type="ECO:0000313" key="2">
    <source>
        <dbReference type="EMBL" id="KWX75856.1"/>
    </source>
</evidence>
<dbReference type="Pfam" id="PF04991">
    <property type="entry name" value="LicD"/>
    <property type="match status" value="1"/>
</dbReference>
<reference evidence="2 4" key="1">
    <citation type="submission" date="2015-08" db="EMBL/GenBank/DDBJ databases">
        <title>Genome of Paenibacillus jilunlii.</title>
        <authorList>
            <person name="Sant'Anna F.H."/>
            <person name="Ambrosini A."/>
            <person name="Souza R."/>
            <person name="Bach E."/>
            <person name="Fernandes G."/>
            <person name="Balsanelli E."/>
            <person name="Baura V.A."/>
            <person name="Pedrosa F.O."/>
            <person name="Souza E.M."/>
            <person name="Passaglia L."/>
        </authorList>
    </citation>
    <scope>NUCLEOTIDE SEQUENCE [LARGE SCALE GENOMIC DNA]</scope>
    <source>
        <strain evidence="2 4">DSM 23019</strain>
    </source>
</reference>
<dbReference type="RefSeq" id="WP_062523086.1">
    <property type="nucleotide sequence ID" value="NZ_CP048429.1"/>
</dbReference>
<keyword evidence="3" id="KW-0808">Transferase</keyword>
<dbReference type="EMBL" id="FNGM01000017">
    <property type="protein sequence ID" value="SDM73871.1"/>
    <property type="molecule type" value="Genomic_DNA"/>
</dbReference>
<protein>
    <submittedName>
        <fullName evidence="3">Lipopolysaccharide cholinephosphotransferase</fullName>
    </submittedName>
</protein>
<dbReference type="AlphaFoldDB" id="A0A1G9VPH5"/>
<dbReference type="OrthoDB" id="9786100at2"/>
<sequence>MDRSKKSYNLSPEELKQLQSIELELLIEFDRICRKHNITYSIDGGTLLGAIRHGGFIPWDDDADVILNRDEYQKFLLVVDQELDEDKFYLHDLNRTHGYRWGYAKLRRSNTEFIRLNQEYMPYEQGIFLDIFVCDNVPDNYISRCICNFHSFIYRKILYSEVGKRTASGVSKLIYKILNLIPEKTVKNRYAHYVKYRNRKSTEMVKSLTFPACNRVYGYKRKWYEDTIDMKFESVTLKACRDYDEYLRFLYGDYLKLPPIEKRKVHPVSKLTFPKDN</sequence>
<evidence type="ECO:0000313" key="3">
    <source>
        <dbReference type="EMBL" id="SDM73871.1"/>
    </source>
</evidence>
<dbReference type="GO" id="GO:0009100">
    <property type="term" value="P:glycoprotein metabolic process"/>
    <property type="evidence" value="ECO:0007669"/>
    <property type="project" value="UniProtKB-ARBA"/>
</dbReference>
<accession>A0A1G9VPH5</accession>
<dbReference type="PANTHER" id="PTHR43404">
    <property type="entry name" value="LIPOPOLYSACCHARIDE CHOLINEPHOSPHOTRANSFERASE LICD"/>
    <property type="match status" value="1"/>
</dbReference>
<gene>
    <name evidence="2" type="ORF">AML91_11825</name>
    <name evidence="3" type="ORF">SAMN05216191_11787</name>
</gene>